<reference evidence="2" key="2">
    <citation type="submission" date="2023-05" db="EMBL/GenBank/DDBJ databases">
        <authorList>
            <consortium name="Lawrence Berkeley National Laboratory"/>
            <person name="Steindorff A."/>
            <person name="Hensen N."/>
            <person name="Bonometti L."/>
            <person name="Westerberg I."/>
            <person name="Brannstrom I.O."/>
            <person name="Guillou S."/>
            <person name="Cros-Aarteil S."/>
            <person name="Calhoun S."/>
            <person name="Haridas S."/>
            <person name="Kuo A."/>
            <person name="Mondo S."/>
            <person name="Pangilinan J."/>
            <person name="Riley R."/>
            <person name="Labutti K."/>
            <person name="Andreopoulos B."/>
            <person name="Lipzen A."/>
            <person name="Chen C."/>
            <person name="Yanf M."/>
            <person name="Daum C."/>
            <person name="Ng V."/>
            <person name="Clum A."/>
            <person name="Ohm R."/>
            <person name="Martin F."/>
            <person name="Silar P."/>
            <person name="Natvig D."/>
            <person name="Lalanne C."/>
            <person name="Gautier V."/>
            <person name="Ament-Velasquez S.L."/>
            <person name="Kruys A."/>
            <person name="Hutchinson M.I."/>
            <person name="Powell A.J."/>
            <person name="Barry K."/>
            <person name="Miller A.N."/>
            <person name="Grigoriev I.V."/>
            <person name="Debuchy R."/>
            <person name="Gladieux P."/>
            <person name="Thoren M.H."/>
            <person name="Johannesson H."/>
        </authorList>
    </citation>
    <scope>NUCLEOTIDE SEQUENCE</scope>
    <source>
        <strain evidence="2">CBS 731.68</strain>
    </source>
</reference>
<proteinExistence type="predicted"/>
<dbReference type="AlphaFoldDB" id="A0AAN6TZP5"/>
<name>A0AAN6TZP5_9PEZI</name>
<evidence type="ECO:0000313" key="3">
    <source>
        <dbReference type="Proteomes" id="UP001302602"/>
    </source>
</evidence>
<gene>
    <name evidence="2" type="ORF">N657DRAFT_453524</name>
</gene>
<evidence type="ECO:0000313" key="2">
    <source>
        <dbReference type="EMBL" id="KAK4123250.1"/>
    </source>
</evidence>
<evidence type="ECO:0000256" key="1">
    <source>
        <dbReference type="SAM" id="MobiDB-lite"/>
    </source>
</evidence>
<protein>
    <submittedName>
        <fullName evidence="2">Uncharacterized protein</fullName>
    </submittedName>
</protein>
<feature type="region of interest" description="Disordered" evidence="1">
    <location>
        <begin position="106"/>
        <end position="141"/>
    </location>
</feature>
<dbReference type="GeneID" id="87824229"/>
<comment type="caution">
    <text evidence="2">The sequence shown here is derived from an EMBL/GenBank/DDBJ whole genome shotgun (WGS) entry which is preliminary data.</text>
</comment>
<keyword evidence="3" id="KW-1185">Reference proteome</keyword>
<dbReference type="Proteomes" id="UP001302602">
    <property type="component" value="Unassembled WGS sequence"/>
</dbReference>
<reference evidence="2" key="1">
    <citation type="journal article" date="2023" name="Mol. Phylogenet. Evol.">
        <title>Genome-scale phylogeny and comparative genomics of the fungal order Sordariales.</title>
        <authorList>
            <person name="Hensen N."/>
            <person name="Bonometti L."/>
            <person name="Westerberg I."/>
            <person name="Brannstrom I.O."/>
            <person name="Guillou S."/>
            <person name="Cros-Aarteil S."/>
            <person name="Calhoun S."/>
            <person name="Haridas S."/>
            <person name="Kuo A."/>
            <person name="Mondo S."/>
            <person name="Pangilinan J."/>
            <person name="Riley R."/>
            <person name="LaButti K."/>
            <person name="Andreopoulos B."/>
            <person name="Lipzen A."/>
            <person name="Chen C."/>
            <person name="Yan M."/>
            <person name="Daum C."/>
            <person name="Ng V."/>
            <person name="Clum A."/>
            <person name="Steindorff A."/>
            <person name="Ohm R.A."/>
            <person name="Martin F."/>
            <person name="Silar P."/>
            <person name="Natvig D.O."/>
            <person name="Lalanne C."/>
            <person name="Gautier V."/>
            <person name="Ament-Velasquez S.L."/>
            <person name="Kruys A."/>
            <person name="Hutchinson M.I."/>
            <person name="Powell A.J."/>
            <person name="Barry K."/>
            <person name="Miller A.N."/>
            <person name="Grigoriev I.V."/>
            <person name="Debuchy R."/>
            <person name="Gladieux P."/>
            <person name="Hiltunen Thoren M."/>
            <person name="Johannesson H."/>
        </authorList>
    </citation>
    <scope>NUCLEOTIDE SEQUENCE</scope>
    <source>
        <strain evidence="2">CBS 731.68</strain>
    </source>
</reference>
<accession>A0AAN6TZP5</accession>
<dbReference type="EMBL" id="MU853229">
    <property type="protein sequence ID" value="KAK4123250.1"/>
    <property type="molecule type" value="Genomic_DNA"/>
</dbReference>
<sequence>MKMRSTKPCWPQLLRPALWLQLYRTNELILKHVIGGASGRHRPVNMKLSRCSATLPDYVTAPSTQAFPPILWHQLPSENRSHLPELGCLRVVGQLAISQSKLKAQNNVHRKGWQPSPSPAPSPRPLPGDCPPASDMPPSHLASASLQGWLQPITNGRCSSTLSL</sequence>
<dbReference type="RefSeq" id="XP_062647021.1">
    <property type="nucleotide sequence ID" value="XM_062787459.1"/>
</dbReference>
<feature type="compositionally biased region" description="Pro residues" evidence="1">
    <location>
        <begin position="116"/>
        <end position="130"/>
    </location>
</feature>
<organism evidence="2 3">
    <name type="scientific">Parathielavia appendiculata</name>
    <dbReference type="NCBI Taxonomy" id="2587402"/>
    <lineage>
        <taxon>Eukaryota</taxon>
        <taxon>Fungi</taxon>
        <taxon>Dikarya</taxon>
        <taxon>Ascomycota</taxon>
        <taxon>Pezizomycotina</taxon>
        <taxon>Sordariomycetes</taxon>
        <taxon>Sordariomycetidae</taxon>
        <taxon>Sordariales</taxon>
        <taxon>Chaetomiaceae</taxon>
        <taxon>Parathielavia</taxon>
    </lineage>
</organism>